<gene>
    <name evidence="3" type="ORF">KC19_1G048100</name>
</gene>
<evidence type="ECO:0000256" key="1">
    <source>
        <dbReference type="SAM" id="MobiDB-lite"/>
    </source>
</evidence>
<comment type="caution">
    <text evidence="3">The sequence shown here is derived from an EMBL/GenBank/DDBJ whole genome shotgun (WGS) entry which is preliminary data.</text>
</comment>
<name>A0A8T0J4N6_CERPU</name>
<dbReference type="InterPro" id="IPR005031">
    <property type="entry name" value="COQ10_START"/>
</dbReference>
<dbReference type="EMBL" id="CM026421">
    <property type="protein sequence ID" value="KAG0589791.1"/>
    <property type="molecule type" value="Genomic_DNA"/>
</dbReference>
<reference evidence="3" key="1">
    <citation type="submission" date="2020-06" db="EMBL/GenBank/DDBJ databases">
        <title>WGS assembly of Ceratodon purpureus strain R40.</title>
        <authorList>
            <person name="Carey S.B."/>
            <person name="Jenkins J."/>
            <person name="Shu S."/>
            <person name="Lovell J.T."/>
            <person name="Sreedasyam A."/>
            <person name="Maumus F."/>
            <person name="Tiley G.P."/>
            <person name="Fernandez-Pozo N."/>
            <person name="Barry K."/>
            <person name="Chen C."/>
            <person name="Wang M."/>
            <person name="Lipzen A."/>
            <person name="Daum C."/>
            <person name="Saski C.A."/>
            <person name="Payton A.C."/>
            <person name="Mcbreen J.C."/>
            <person name="Conrad R.E."/>
            <person name="Kollar L.M."/>
            <person name="Olsson S."/>
            <person name="Huttunen S."/>
            <person name="Landis J.B."/>
            <person name="Wickett N.J."/>
            <person name="Johnson M.G."/>
            <person name="Rensing S.A."/>
            <person name="Grimwood J."/>
            <person name="Schmutz J."/>
            <person name="Mcdaniel S.F."/>
        </authorList>
    </citation>
    <scope>NUCLEOTIDE SEQUENCE</scope>
    <source>
        <strain evidence="3">R40</strain>
    </source>
</reference>
<feature type="compositionally biased region" description="Low complexity" evidence="1">
    <location>
        <begin position="45"/>
        <end position="76"/>
    </location>
</feature>
<dbReference type="CDD" id="cd07812">
    <property type="entry name" value="SRPBCC"/>
    <property type="match status" value="1"/>
</dbReference>
<dbReference type="Pfam" id="PF03364">
    <property type="entry name" value="Polyketide_cyc"/>
    <property type="match status" value="1"/>
</dbReference>
<dbReference type="PANTHER" id="PTHR31385">
    <property type="entry name" value="PUTATIVE (DUF220)-RELATED"/>
    <property type="match status" value="1"/>
</dbReference>
<keyword evidence="4" id="KW-1185">Reference proteome</keyword>
<protein>
    <recommendedName>
        <fullName evidence="2">Coenzyme Q-binding protein COQ10 START domain-containing protein</fullName>
    </recommendedName>
</protein>
<evidence type="ECO:0000259" key="2">
    <source>
        <dbReference type="Pfam" id="PF03364"/>
    </source>
</evidence>
<evidence type="ECO:0000313" key="3">
    <source>
        <dbReference type="EMBL" id="KAG0589791.1"/>
    </source>
</evidence>
<dbReference type="PANTHER" id="PTHR31385:SF16">
    <property type="entry name" value="COENZYME Q-BINDING PROTEIN COQ10 START DOMAIN-CONTAINING PROTEIN"/>
    <property type="match status" value="1"/>
</dbReference>
<proteinExistence type="predicted"/>
<evidence type="ECO:0000313" key="4">
    <source>
        <dbReference type="Proteomes" id="UP000822688"/>
    </source>
</evidence>
<organism evidence="3 4">
    <name type="scientific">Ceratodon purpureus</name>
    <name type="common">Fire moss</name>
    <name type="synonym">Dicranum purpureum</name>
    <dbReference type="NCBI Taxonomy" id="3225"/>
    <lineage>
        <taxon>Eukaryota</taxon>
        <taxon>Viridiplantae</taxon>
        <taxon>Streptophyta</taxon>
        <taxon>Embryophyta</taxon>
        <taxon>Bryophyta</taxon>
        <taxon>Bryophytina</taxon>
        <taxon>Bryopsida</taxon>
        <taxon>Dicranidae</taxon>
        <taxon>Pseudoditrichales</taxon>
        <taxon>Ditrichaceae</taxon>
        <taxon>Ceratodon</taxon>
    </lineage>
</organism>
<dbReference type="SUPFAM" id="SSF55961">
    <property type="entry name" value="Bet v1-like"/>
    <property type="match status" value="1"/>
</dbReference>
<dbReference type="Proteomes" id="UP000822688">
    <property type="component" value="Chromosome 1"/>
</dbReference>
<dbReference type="Gene3D" id="3.30.530.20">
    <property type="match status" value="1"/>
</dbReference>
<dbReference type="InterPro" id="IPR023393">
    <property type="entry name" value="START-like_dom_sf"/>
</dbReference>
<accession>A0A8T0J4N6</accession>
<feature type="region of interest" description="Disordered" evidence="1">
    <location>
        <begin position="1"/>
        <end position="91"/>
    </location>
</feature>
<feature type="domain" description="Coenzyme Q-binding protein COQ10 START" evidence="2">
    <location>
        <begin position="108"/>
        <end position="230"/>
    </location>
</feature>
<sequence>MVRNKPAGDAFGSNRRSPTLMRRRREEINAAKDAAMASEQVEPESSPVRSRSASPVSGSASPRSGSVSPRSGSASPTRLSDQGTTGPAEVSVEKKNGFFEIKGNMSMAVDPDITYGILTDYEKNPDIFKTVSKVEVEYRDKVKFVTQHAHWNLMFWSGTFDMKMKVEEDPPNRAVSFKLNEPGFLKMFNGYWGIEPRMVNGKSMGCNVVVTQEVLPSMLPPGPLASYVSRILGNQVKAVLEDLSVEAVRVQKTKRISAK</sequence>
<dbReference type="AlphaFoldDB" id="A0A8T0J4N6"/>